<keyword evidence="4" id="KW-1185">Reference proteome</keyword>
<gene>
    <name evidence="3" type="ORF">ACFQ4C_07860</name>
</gene>
<sequence>MNRYLYFFALGFLLLFASCDTDGLKPETMTMWVADRQVDCTGVGPQKCLLVKMEGDTSWTYHYSGIEDFTHEAGYEYRLTVRRKKIKNPPADGSSMRYSLVKIEEKIKK</sequence>
<dbReference type="EMBL" id="JBHTLP010000006">
    <property type="protein sequence ID" value="MFD1141019.1"/>
    <property type="molecule type" value="Genomic_DNA"/>
</dbReference>
<evidence type="ECO:0000256" key="1">
    <source>
        <dbReference type="SAM" id="SignalP"/>
    </source>
</evidence>
<proteinExistence type="predicted"/>
<feature type="domain" description="DUF4377" evidence="2">
    <location>
        <begin position="32"/>
        <end position="106"/>
    </location>
</feature>
<feature type="chain" id="PRO_5045143278" evidence="1">
    <location>
        <begin position="18"/>
        <end position="109"/>
    </location>
</feature>
<name>A0ABW3Q5N2_9BACT</name>
<dbReference type="PROSITE" id="PS51257">
    <property type="entry name" value="PROKAR_LIPOPROTEIN"/>
    <property type="match status" value="1"/>
</dbReference>
<evidence type="ECO:0000259" key="2">
    <source>
        <dbReference type="Pfam" id="PF14302"/>
    </source>
</evidence>
<reference evidence="4" key="1">
    <citation type="journal article" date="2019" name="Int. J. Syst. Evol. Microbiol.">
        <title>The Global Catalogue of Microorganisms (GCM) 10K type strain sequencing project: providing services to taxonomists for standard genome sequencing and annotation.</title>
        <authorList>
            <consortium name="The Broad Institute Genomics Platform"/>
            <consortium name="The Broad Institute Genome Sequencing Center for Infectious Disease"/>
            <person name="Wu L."/>
            <person name="Ma J."/>
        </authorList>
    </citation>
    <scope>NUCLEOTIDE SEQUENCE [LARGE SCALE GENOMIC DNA]</scope>
    <source>
        <strain evidence="4">CCUG 55608</strain>
    </source>
</reference>
<evidence type="ECO:0000313" key="4">
    <source>
        <dbReference type="Proteomes" id="UP001597116"/>
    </source>
</evidence>
<dbReference type="RefSeq" id="WP_265990625.1">
    <property type="nucleotide sequence ID" value="NZ_CP110973.1"/>
</dbReference>
<dbReference type="Proteomes" id="UP001597116">
    <property type="component" value="Unassembled WGS sequence"/>
</dbReference>
<comment type="caution">
    <text evidence="3">The sequence shown here is derived from an EMBL/GenBank/DDBJ whole genome shotgun (WGS) entry which is preliminary data.</text>
</comment>
<accession>A0ABW3Q5N2</accession>
<feature type="signal peptide" evidence="1">
    <location>
        <begin position="1"/>
        <end position="17"/>
    </location>
</feature>
<dbReference type="InterPro" id="IPR025485">
    <property type="entry name" value="DUF4377"/>
</dbReference>
<dbReference type="Pfam" id="PF14302">
    <property type="entry name" value="DUF4377"/>
    <property type="match status" value="1"/>
</dbReference>
<keyword evidence="1" id="KW-0732">Signal</keyword>
<protein>
    <submittedName>
        <fullName evidence="3">DUF4377 domain-containing protein</fullName>
    </submittedName>
</protein>
<organism evidence="3 4">
    <name type="scientific">Larkinella insperata</name>
    <dbReference type="NCBI Taxonomy" id="332158"/>
    <lineage>
        <taxon>Bacteria</taxon>
        <taxon>Pseudomonadati</taxon>
        <taxon>Bacteroidota</taxon>
        <taxon>Cytophagia</taxon>
        <taxon>Cytophagales</taxon>
        <taxon>Spirosomataceae</taxon>
        <taxon>Larkinella</taxon>
    </lineage>
</organism>
<evidence type="ECO:0000313" key="3">
    <source>
        <dbReference type="EMBL" id="MFD1141019.1"/>
    </source>
</evidence>